<gene>
    <name evidence="1" type="ORF">L0665_01075</name>
</gene>
<dbReference type="Pfam" id="PF09826">
    <property type="entry name" value="Beta_propel"/>
    <property type="match status" value="1"/>
</dbReference>
<sequence>MNQNVIRGLLGAGIVVICLIVGAGILAEQPSGTENISGIQVFTSASSLSAYLDSMPQADNGYTTSSMGMGGIVRVATEESITDSAMPPAPVPAATLPQAWKGENSDEAETYSSTNVQVAGVDEADFIKNDGKYIYLVSGGRLVVVDAYPPLGAGIVSDTPLTGTPSNLFLSGDRLAVFSSLRETSFIHPEGSAAPVPYTRDVTHVYVYDVSDRTAPKIVRDLMVSGTYSDGRMKGTDVFLFTRESVSRYGDMLQMPEVRDGDTLIAQPPVSVPDMPGYSWQFTTATSFDIRDGTVTDAESFLLGYGTTLYVSDENIYIAYEWQQPYYRGGWDGFNEASGEPREQSVVHRFSVAKGEIAYAATGTFPGHLLNQFSLDEYKGNLRVATTVNEWTRDARVQYNNVYVLGPDLAIIGKLEYIAPDERIYAARFVGDRLYLVTFKQMDPFFVIDLSDPENPAVLGELKLPGYSDYLHPYDDTHIIGIGKETVANEWGGFTTGGLKMTLFDVADVNNPTEVDTVEIGLPGTDSEALNDHKAFLFDASRGILVLPVHEIVKVPVTGKSYDAYSTKYWQGAYVYGLTPETGFVLKGTVTHNADPQSGYYWGSPDSVLRSLYMDDVLYTVSRTKMVISGLEHPEMVYGTVTLPISGGYGGNVGYDGIQV</sequence>
<accession>A0A9Q4KRG1</accession>
<name>A0A9Q4KRG1_9EURY</name>
<dbReference type="Proteomes" id="UP001143747">
    <property type="component" value="Unassembled WGS sequence"/>
</dbReference>
<comment type="caution">
    <text evidence="1">The sequence shown here is derived from an EMBL/GenBank/DDBJ whole genome shotgun (WGS) entry which is preliminary data.</text>
</comment>
<dbReference type="InterPro" id="IPR014441">
    <property type="entry name" value="UCP006425_b-propeller"/>
</dbReference>
<reference evidence="1" key="1">
    <citation type="submission" date="2022-01" db="EMBL/GenBank/DDBJ databases">
        <title>Draft genome of Methanogenium marinum DSM 15558.</title>
        <authorList>
            <person name="Chen S.-C."/>
            <person name="You Y.-T."/>
        </authorList>
    </citation>
    <scope>NUCLEOTIDE SEQUENCE</scope>
    <source>
        <strain evidence="1">DSM 15558</strain>
    </source>
</reference>
<dbReference type="AlphaFoldDB" id="A0A9Q4KRG1"/>
<evidence type="ECO:0000313" key="1">
    <source>
        <dbReference type="EMBL" id="MDE4907219.1"/>
    </source>
</evidence>
<dbReference type="EMBL" id="JAKELO010000002">
    <property type="protein sequence ID" value="MDE4907219.1"/>
    <property type="molecule type" value="Genomic_DNA"/>
</dbReference>
<dbReference type="PIRSF" id="PIRSF006425">
    <property type="entry name" value="UCP006425_WD40"/>
    <property type="match status" value="1"/>
</dbReference>
<protein>
    <submittedName>
        <fullName evidence="1">Beta-propeller domain-containing protein</fullName>
    </submittedName>
</protein>
<proteinExistence type="predicted"/>
<keyword evidence="2" id="KW-1185">Reference proteome</keyword>
<organism evidence="1 2">
    <name type="scientific">Methanogenium marinum</name>
    <dbReference type="NCBI Taxonomy" id="348610"/>
    <lineage>
        <taxon>Archaea</taxon>
        <taxon>Methanobacteriati</taxon>
        <taxon>Methanobacteriota</taxon>
        <taxon>Stenosarchaea group</taxon>
        <taxon>Methanomicrobia</taxon>
        <taxon>Methanomicrobiales</taxon>
        <taxon>Methanomicrobiaceae</taxon>
        <taxon>Methanogenium</taxon>
    </lineage>
</organism>
<dbReference type="InterPro" id="IPR019198">
    <property type="entry name" value="Beta_propeller_containing"/>
</dbReference>
<dbReference type="RefSeq" id="WP_274923884.1">
    <property type="nucleotide sequence ID" value="NZ_JAKELO010000002.1"/>
</dbReference>
<evidence type="ECO:0000313" key="2">
    <source>
        <dbReference type="Proteomes" id="UP001143747"/>
    </source>
</evidence>